<proteinExistence type="predicted"/>
<gene>
    <name evidence="1" type="ORF">WUBG_18396</name>
</gene>
<evidence type="ECO:0000313" key="2">
    <source>
        <dbReference type="Proteomes" id="UP000004810"/>
    </source>
</evidence>
<sequence>MTVQWQSEAKRYQKWAEQWQQYQVAQSPNPQDPLVGQLISQNKELEEQLERGWQMYEQCQVNGTSISRQQEIEHYKCMTVQWQSEAKRYQKWAEQWQQYQVAQSPNPQDPL</sequence>
<dbReference type="AlphaFoldDB" id="J9DMJ6"/>
<evidence type="ECO:0000313" key="1">
    <source>
        <dbReference type="EMBL" id="EJW70691.1"/>
    </source>
</evidence>
<feature type="non-terminal residue" evidence="1">
    <location>
        <position position="111"/>
    </location>
</feature>
<organism evidence="1 2">
    <name type="scientific">Wuchereria bancrofti</name>
    <dbReference type="NCBI Taxonomy" id="6293"/>
    <lineage>
        <taxon>Eukaryota</taxon>
        <taxon>Metazoa</taxon>
        <taxon>Ecdysozoa</taxon>
        <taxon>Nematoda</taxon>
        <taxon>Chromadorea</taxon>
        <taxon>Rhabditida</taxon>
        <taxon>Spirurina</taxon>
        <taxon>Spiruromorpha</taxon>
        <taxon>Filarioidea</taxon>
        <taxon>Onchocercidae</taxon>
        <taxon>Wuchereria</taxon>
    </lineage>
</organism>
<reference evidence="2" key="1">
    <citation type="submission" date="2012-08" db="EMBL/GenBank/DDBJ databases">
        <title>The Genome Sequence of Wuchereria bancrofti.</title>
        <authorList>
            <person name="Nutman T.B."/>
            <person name="Fink D.L."/>
            <person name="Russ C."/>
            <person name="Young S."/>
            <person name="Zeng Q."/>
            <person name="Koehrsen M."/>
            <person name="Alvarado L."/>
            <person name="Berlin A."/>
            <person name="Chapman S.B."/>
            <person name="Chen Z."/>
            <person name="Freedman E."/>
            <person name="Gellesch M."/>
            <person name="Goldberg J."/>
            <person name="Griggs A."/>
            <person name="Gujja S."/>
            <person name="Heilman E.R."/>
            <person name="Heiman D."/>
            <person name="Hepburn T."/>
            <person name="Howarth C."/>
            <person name="Jen D."/>
            <person name="Larson L."/>
            <person name="Lewis B."/>
            <person name="Mehta T."/>
            <person name="Park D."/>
            <person name="Pearson M."/>
            <person name="Roberts A."/>
            <person name="Saif S."/>
            <person name="Shea T."/>
            <person name="Shenoy N."/>
            <person name="Sisk P."/>
            <person name="Stolte C."/>
            <person name="Sykes S."/>
            <person name="Walk T."/>
            <person name="White J."/>
            <person name="Yandava C."/>
            <person name="Haas B."/>
            <person name="Henn M.R."/>
            <person name="Nusbaum C."/>
            <person name="Birren B."/>
        </authorList>
    </citation>
    <scope>NUCLEOTIDE SEQUENCE [LARGE SCALE GENOMIC DNA]</scope>
    <source>
        <strain evidence="2">NA</strain>
    </source>
</reference>
<accession>J9DMJ6</accession>
<comment type="caution">
    <text evidence="1">The sequence shown here is derived from an EMBL/GenBank/DDBJ whole genome shotgun (WGS) entry which is preliminary data.</text>
</comment>
<name>J9DMJ6_WUCBA</name>
<protein>
    <submittedName>
        <fullName evidence="1">Uncharacterized protein</fullName>
    </submittedName>
</protein>
<dbReference type="Proteomes" id="UP000004810">
    <property type="component" value="Unassembled WGS sequence"/>
</dbReference>
<dbReference type="EMBL" id="ADBV01020864">
    <property type="protein sequence ID" value="EJW70691.1"/>
    <property type="molecule type" value="Genomic_DNA"/>
</dbReference>